<keyword evidence="3" id="KW-1185">Reference proteome</keyword>
<dbReference type="EMBL" id="JACSQP010000001">
    <property type="protein sequence ID" value="MBD7956143.1"/>
    <property type="molecule type" value="Genomic_DNA"/>
</dbReference>
<dbReference type="GO" id="GO:0005524">
    <property type="term" value="F:ATP binding"/>
    <property type="evidence" value="ECO:0007669"/>
    <property type="project" value="UniProtKB-KW"/>
</dbReference>
<sequence>MSNALTIGTRFGSSTPAHVLAKKMNRHTFWCGQSGSGKTYALGVLLEQLILDTRLPVVILDPNSDFVRMRELRDTAPPESAALWRDRDIRVLRLDGPEEDRLRVRFLGMTVQARAAVLKIDPIIDPEDYNAMLRLESFVHTDLRGHLVQWLREQNDPAWHRLALRLENLGIADLDVWAWGGRDLIDDIDERADATVIDLGGFSTPLEPKAAALALLDHLWDNRNERVGRLIVIDEAHNLCSPDPASEVDRLLTERIVQIAAEGRKYGLWLLLSTQRPSKVHPNALSQCDNLALMKMSSLSDVAELGRQLGYAPDELLAQAPSFRQGQALFAGGFAEQAQIVQVGARLTQEGGNDVAIVVR</sequence>
<dbReference type="RefSeq" id="WP_191717174.1">
    <property type="nucleotide sequence ID" value="NZ_JACSQP010000001.1"/>
</dbReference>
<dbReference type="SUPFAM" id="SSF52540">
    <property type="entry name" value="P-loop containing nucleoside triphosphate hydrolases"/>
    <property type="match status" value="1"/>
</dbReference>
<reference evidence="2 3" key="1">
    <citation type="submission" date="2020-08" db="EMBL/GenBank/DDBJ databases">
        <title>A Genomic Blueprint of the Chicken Gut Microbiome.</title>
        <authorList>
            <person name="Gilroy R."/>
            <person name="Ravi A."/>
            <person name="Getino M."/>
            <person name="Pursley I."/>
            <person name="Horton D.L."/>
            <person name="Alikhan N.-F."/>
            <person name="Baker D."/>
            <person name="Gharbi K."/>
            <person name="Hall N."/>
            <person name="Watson M."/>
            <person name="Adriaenssens E.M."/>
            <person name="Foster-Nyarko E."/>
            <person name="Jarju S."/>
            <person name="Secka A."/>
            <person name="Antonio M."/>
            <person name="Oren A."/>
            <person name="Chaudhuri R."/>
            <person name="La Ragione R.M."/>
            <person name="Hildebrand F."/>
            <person name="Pallen M.J."/>
        </authorList>
    </citation>
    <scope>NUCLEOTIDE SEQUENCE [LARGE SCALE GENOMIC DNA]</scope>
    <source>
        <strain evidence="2 3">Sa4CUA7</strain>
    </source>
</reference>
<evidence type="ECO:0000313" key="2">
    <source>
        <dbReference type="EMBL" id="MBD7956143.1"/>
    </source>
</evidence>
<proteinExistence type="predicted"/>
<feature type="domain" description="Helicase HerA central" evidence="1">
    <location>
        <begin position="7"/>
        <end position="101"/>
    </location>
</feature>
<organism evidence="2 3">
    <name type="scientific">Microbacterium pullorum</name>
    <dbReference type="NCBI Taxonomy" id="2762236"/>
    <lineage>
        <taxon>Bacteria</taxon>
        <taxon>Bacillati</taxon>
        <taxon>Actinomycetota</taxon>
        <taxon>Actinomycetes</taxon>
        <taxon>Micrococcales</taxon>
        <taxon>Microbacteriaceae</taxon>
        <taxon>Microbacterium</taxon>
    </lineage>
</organism>
<dbReference type="Pfam" id="PF01935">
    <property type="entry name" value="DUF87"/>
    <property type="match status" value="1"/>
</dbReference>
<keyword evidence="2" id="KW-0547">Nucleotide-binding</keyword>
<gene>
    <name evidence="2" type="ORF">H9651_00640</name>
</gene>
<dbReference type="PANTHER" id="PTHR42957">
    <property type="entry name" value="HELICASE MJ1565-RELATED"/>
    <property type="match status" value="1"/>
</dbReference>
<evidence type="ECO:0000259" key="1">
    <source>
        <dbReference type="Pfam" id="PF01935"/>
    </source>
</evidence>
<keyword evidence="2" id="KW-0067">ATP-binding</keyword>
<dbReference type="PANTHER" id="PTHR42957:SF1">
    <property type="entry name" value="HELICASE MJ1565-RELATED"/>
    <property type="match status" value="1"/>
</dbReference>
<comment type="caution">
    <text evidence="2">The sequence shown here is derived from an EMBL/GenBank/DDBJ whole genome shotgun (WGS) entry which is preliminary data.</text>
</comment>
<dbReference type="InterPro" id="IPR027417">
    <property type="entry name" value="P-loop_NTPase"/>
</dbReference>
<protein>
    <submittedName>
        <fullName evidence="2">ATP-binding protein</fullName>
    </submittedName>
</protein>
<dbReference type="Gene3D" id="3.40.50.300">
    <property type="entry name" value="P-loop containing nucleotide triphosphate hydrolases"/>
    <property type="match status" value="2"/>
</dbReference>
<dbReference type="Proteomes" id="UP000648352">
    <property type="component" value="Unassembled WGS sequence"/>
</dbReference>
<name>A0ABR8RY22_9MICO</name>
<evidence type="ECO:0000313" key="3">
    <source>
        <dbReference type="Proteomes" id="UP000648352"/>
    </source>
</evidence>
<dbReference type="InterPro" id="IPR002789">
    <property type="entry name" value="HerA_central"/>
</dbReference>
<dbReference type="InterPro" id="IPR008571">
    <property type="entry name" value="HerA-like"/>
</dbReference>
<accession>A0ABR8RY22</accession>